<dbReference type="InterPro" id="IPR024854">
    <property type="entry name" value="Kinectin"/>
</dbReference>
<evidence type="ECO:0000256" key="2">
    <source>
        <dbReference type="ARBA" id="ARBA00022692"/>
    </source>
</evidence>
<name>A0AAV2ZR09_PYXAD</name>
<dbReference type="EMBL" id="DYDO01000013">
    <property type="protein sequence ID" value="DBA14372.1"/>
    <property type="molecule type" value="Genomic_DNA"/>
</dbReference>
<sequence>MEFYESTYFIVLFPIVVITAILLFFWLFMKETSYDEVLAKQRKDQKLPPAKIDKKKTDKKKNKKKDAQNGNLHESDSETAMRDFDLGDALSSEEEHVVPAPLIPVETIGSIRERKKKEKKLPKLVVKEPVNKEVNGTKVPVKKPEPIPVTKQPTPPPETTGPKKKAGQKKQKNGQEIFFSRGRGSCSRMVKKANKGGSAAALQLQEKDKQLASARDEAAIIKEQCKQLTQELVTEKQKSNLVEAKARERISVLEKENGVFQSKLHGSFQEAQQMQVKFQQVREQLENQLAHFKQENGILRDAVSSASSQMESKQSNELIKLRQDYARLVKELNDKSSTLAQEELQKKNQEQVVAGLKAKIQDAERRWEEVESYLRKRESDAEKAQQEFQTKLIAKDNEIQSLHSKLTDTMVSNQQLEQRIMQLMETGQGDSLQIQLQDLLKQNEALNVQIQKYHSQMQAQSSASVIVEELQKTVEEKDKKIKQMEEALSLERANFANSGEELKVKLQASALAELHYFAPLMLNWEQKKKGQPSVNVWVTVVGGLSTLM</sequence>
<comment type="caution">
    <text evidence="10">The sequence shown here is derived from an EMBL/GenBank/DDBJ whole genome shotgun (WGS) entry which is preliminary data.</text>
</comment>
<comment type="subcellular location">
    <subcellularLocation>
        <location evidence="1">Endoplasmic reticulum membrane</location>
        <topology evidence="1">Single-pass membrane protein</topology>
    </subcellularLocation>
</comment>
<keyword evidence="2 8" id="KW-0812">Transmembrane</keyword>
<keyword evidence="4 8" id="KW-1133">Transmembrane helix</keyword>
<dbReference type="GO" id="GO:0015031">
    <property type="term" value="P:protein transport"/>
    <property type="evidence" value="ECO:0007669"/>
    <property type="project" value="InterPro"/>
</dbReference>
<evidence type="ECO:0000256" key="7">
    <source>
        <dbReference type="SAM" id="MobiDB-lite"/>
    </source>
</evidence>
<evidence type="ECO:0000256" key="4">
    <source>
        <dbReference type="ARBA" id="ARBA00022989"/>
    </source>
</evidence>
<feature type="coiled-coil region" evidence="6">
    <location>
        <begin position="429"/>
        <end position="494"/>
    </location>
</feature>
<dbReference type="GO" id="GO:0005789">
    <property type="term" value="C:endoplasmic reticulum membrane"/>
    <property type="evidence" value="ECO:0007669"/>
    <property type="project" value="UniProtKB-SubCell"/>
</dbReference>
<keyword evidence="11" id="KW-1185">Reference proteome</keyword>
<evidence type="ECO:0000256" key="6">
    <source>
        <dbReference type="SAM" id="Coils"/>
    </source>
</evidence>
<evidence type="ECO:0000259" key="9">
    <source>
        <dbReference type="Pfam" id="PF05104"/>
    </source>
</evidence>
<proteinExistence type="predicted"/>
<dbReference type="AlphaFoldDB" id="A0AAV2ZR09"/>
<feature type="compositionally biased region" description="Basic and acidic residues" evidence="7">
    <location>
        <begin position="45"/>
        <end position="56"/>
    </location>
</feature>
<evidence type="ECO:0000256" key="1">
    <source>
        <dbReference type="ARBA" id="ARBA00004389"/>
    </source>
</evidence>
<dbReference type="PANTHER" id="PTHR18864:SF1">
    <property type="entry name" value="KINECTIN"/>
    <property type="match status" value="1"/>
</dbReference>
<protein>
    <recommendedName>
        <fullName evidence="9">Ribosome receptor lysine/proline rich domain-containing protein</fullName>
    </recommendedName>
</protein>
<feature type="domain" description="Ribosome receptor lysine/proline rich" evidence="9">
    <location>
        <begin position="29"/>
        <end position="145"/>
    </location>
</feature>
<keyword evidence="5 8" id="KW-0472">Membrane</keyword>
<dbReference type="Pfam" id="PF05104">
    <property type="entry name" value="Rib_recp_KP_reg"/>
    <property type="match status" value="1"/>
</dbReference>
<feature type="coiled-coil region" evidence="6">
    <location>
        <begin position="204"/>
        <end position="238"/>
    </location>
</feature>
<feature type="compositionally biased region" description="Basic residues" evidence="7">
    <location>
        <begin position="162"/>
        <end position="172"/>
    </location>
</feature>
<dbReference type="Proteomes" id="UP001181693">
    <property type="component" value="Unassembled WGS sequence"/>
</dbReference>
<evidence type="ECO:0000313" key="10">
    <source>
        <dbReference type="EMBL" id="DBA14372.1"/>
    </source>
</evidence>
<reference evidence="10" key="1">
    <citation type="thesis" date="2020" institute="ProQuest LLC" country="789 East Eisenhower Parkway, Ann Arbor, MI, USA">
        <title>Comparative Genomics and Chromosome Evolution.</title>
        <authorList>
            <person name="Mudd A.B."/>
        </authorList>
    </citation>
    <scope>NUCLEOTIDE SEQUENCE</scope>
    <source>
        <strain evidence="10">1538</strain>
        <tissue evidence="10">Blood</tissue>
    </source>
</reference>
<feature type="coiled-coil region" evidence="6">
    <location>
        <begin position="268"/>
        <end position="302"/>
    </location>
</feature>
<evidence type="ECO:0000256" key="3">
    <source>
        <dbReference type="ARBA" id="ARBA00022824"/>
    </source>
</evidence>
<keyword evidence="3" id="KW-0256">Endoplasmic reticulum</keyword>
<feature type="region of interest" description="Disordered" evidence="7">
    <location>
        <begin position="45"/>
        <end position="81"/>
    </location>
</feature>
<dbReference type="InterPro" id="IPR007794">
    <property type="entry name" value="Rib_rcpt_KP"/>
</dbReference>
<keyword evidence="6" id="KW-0175">Coiled coil</keyword>
<organism evidence="10 11">
    <name type="scientific">Pyxicephalus adspersus</name>
    <name type="common">African bullfrog</name>
    <dbReference type="NCBI Taxonomy" id="30357"/>
    <lineage>
        <taxon>Eukaryota</taxon>
        <taxon>Metazoa</taxon>
        <taxon>Chordata</taxon>
        <taxon>Craniata</taxon>
        <taxon>Vertebrata</taxon>
        <taxon>Euteleostomi</taxon>
        <taxon>Amphibia</taxon>
        <taxon>Batrachia</taxon>
        <taxon>Anura</taxon>
        <taxon>Neobatrachia</taxon>
        <taxon>Ranoidea</taxon>
        <taxon>Pyxicephalidae</taxon>
        <taxon>Pyxicephalinae</taxon>
        <taxon>Pyxicephalus</taxon>
    </lineage>
</organism>
<accession>A0AAV2ZR09</accession>
<dbReference type="GO" id="GO:0019894">
    <property type="term" value="F:kinesin binding"/>
    <property type="evidence" value="ECO:0007669"/>
    <property type="project" value="InterPro"/>
</dbReference>
<gene>
    <name evidence="10" type="ORF">GDO54_005353</name>
</gene>
<dbReference type="PANTHER" id="PTHR18864">
    <property type="entry name" value="KINECTIN"/>
    <property type="match status" value="1"/>
</dbReference>
<evidence type="ECO:0000256" key="8">
    <source>
        <dbReference type="SAM" id="Phobius"/>
    </source>
</evidence>
<feature type="transmembrane region" description="Helical" evidence="8">
    <location>
        <begin position="6"/>
        <end position="28"/>
    </location>
</feature>
<evidence type="ECO:0000256" key="5">
    <source>
        <dbReference type="ARBA" id="ARBA00023136"/>
    </source>
</evidence>
<dbReference type="GO" id="GO:0007018">
    <property type="term" value="P:microtubule-based movement"/>
    <property type="evidence" value="ECO:0007669"/>
    <property type="project" value="InterPro"/>
</dbReference>
<feature type="coiled-coil region" evidence="6">
    <location>
        <begin position="339"/>
        <end position="366"/>
    </location>
</feature>
<feature type="region of interest" description="Disordered" evidence="7">
    <location>
        <begin position="135"/>
        <end position="175"/>
    </location>
</feature>
<evidence type="ECO:0000313" key="11">
    <source>
        <dbReference type="Proteomes" id="UP001181693"/>
    </source>
</evidence>